<feature type="compositionally biased region" description="Basic and acidic residues" evidence="3">
    <location>
        <begin position="258"/>
        <end position="270"/>
    </location>
</feature>
<feature type="domain" description="Small acidic protein-like" evidence="4">
    <location>
        <begin position="279"/>
        <end position="348"/>
    </location>
</feature>
<dbReference type="RefSeq" id="XP_007912281.1">
    <property type="nucleotide sequence ID" value="XM_007914090.1"/>
</dbReference>
<reference evidence="6" key="1">
    <citation type="journal article" date="2013" name="Genome Announc.">
        <title>Draft genome sequence of the ascomycete Phaeoacremonium aleophilum strain UCR-PA7, a causal agent of the esca disease complex in grapevines.</title>
        <authorList>
            <person name="Blanco-Ulate B."/>
            <person name="Rolshausen P."/>
            <person name="Cantu D."/>
        </authorList>
    </citation>
    <scope>NUCLEOTIDE SEQUENCE [LARGE SCALE GENOMIC DNA]</scope>
    <source>
        <strain evidence="6">UCR-PA7</strain>
    </source>
</reference>
<dbReference type="EMBL" id="KB932883">
    <property type="protein sequence ID" value="EOO02931.1"/>
    <property type="molecule type" value="Genomic_DNA"/>
</dbReference>
<dbReference type="HOGENOM" id="CLU_057719_0_0_1"/>
<evidence type="ECO:0000259" key="4">
    <source>
        <dbReference type="Pfam" id="PF15477"/>
    </source>
</evidence>
<dbReference type="Proteomes" id="UP000014074">
    <property type="component" value="Unassembled WGS sequence"/>
</dbReference>
<comment type="similarity">
    <text evidence="1">Belongs to the SMAP family.</text>
</comment>
<proteinExistence type="inferred from homology"/>
<dbReference type="InterPro" id="IPR026714">
    <property type="entry name" value="SMAP"/>
</dbReference>
<feature type="compositionally biased region" description="Basic and acidic residues" evidence="3">
    <location>
        <begin position="37"/>
        <end position="57"/>
    </location>
</feature>
<accession>R8BU89</accession>
<feature type="compositionally biased region" description="Acidic residues" evidence="3">
    <location>
        <begin position="199"/>
        <end position="208"/>
    </location>
</feature>
<evidence type="ECO:0000313" key="6">
    <source>
        <dbReference type="Proteomes" id="UP000014074"/>
    </source>
</evidence>
<feature type="compositionally biased region" description="Basic and acidic residues" evidence="3">
    <location>
        <begin position="209"/>
        <end position="220"/>
    </location>
</feature>
<dbReference type="PANTHER" id="PTHR22175:SF0">
    <property type="entry name" value="SMALL ACIDIC PROTEIN"/>
    <property type="match status" value="1"/>
</dbReference>
<evidence type="ECO:0000256" key="2">
    <source>
        <dbReference type="ARBA" id="ARBA00016161"/>
    </source>
</evidence>
<dbReference type="AlphaFoldDB" id="R8BU89"/>
<dbReference type="Pfam" id="PF15477">
    <property type="entry name" value="SMAP"/>
    <property type="match status" value="1"/>
</dbReference>
<feature type="region of interest" description="Disordered" evidence="3">
    <location>
        <begin position="108"/>
        <end position="288"/>
    </location>
</feature>
<name>R8BU89_PHAM7</name>
<dbReference type="InterPro" id="IPR028124">
    <property type="entry name" value="SMAP_dom"/>
</dbReference>
<dbReference type="KEGG" id="tmn:UCRPA7_1510"/>
<keyword evidence="6" id="KW-1185">Reference proteome</keyword>
<evidence type="ECO:0000313" key="5">
    <source>
        <dbReference type="EMBL" id="EOO02931.1"/>
    </source>
</evidence>
<dbReference type="GeneID" id="19321666"/>
<feature type="region of interest" description="Disordered" evidence="3">
    <location>
        <begin position="1"/>
        <end position="85"/>
    </location>
</feature>
<dbReference type="PANTHER" id="PTHR22175">
    <property type="entry name" value="SMALL ACIDIC PROTEIN-RELATED"/>
    <property type="match status" value="1"/>
</dbReference>
<dbReference type="eggNOG" id="ENOG502S7BH">
    <property type="taxonomic scope" value="Eukaryota"/>
</dbReference>
<feature type="compositionally biased region" description="Basic and acidic residues" evidence="3">
    <location>
        <begin position="230"/>
        <end position="246"/>
    </location>
</feature>
<dbReference type="OrthoDB" id="10066125at2759"/>
<organism evidence="5 6">
    <name type="scientific">Phaeoacremonium minimum (strain UCR-PA7)</name>
    <name type="common">Esca disease fungus</name>
    <name type="synonym">Togninia minima</name>
    <dbReference type="NCBI Taxonomy" id="1286976"/>
    <lineage>
        <taxon>Eukaryota</taxon>
        <taxon>Fungi</taxon>
        <taxon>Dikarya</taxon>
        <taxon>Ascomycota</taxon>
        <taxon>Pezizomycotina</taxon>
        <taxon>Sordariomycetes</taxon>
        <taxon>Sordariomycetidae</taxon>
        <taxon>Togniniales</taxon>
        <taxon>Togniniaceae</taxon>
        <taxon>Phaeoacremonium</taxon>
    </lineage>
</organism>
<feature type="compositionally biased region" description="Acidic residues" evidence="3">
    <location>
        <begin position="142"/>
        <end position="154"/>
    </location>
</feature>
<feature type="compositionally biased region" description="Basic residues" evidence="3">
    <location>
        <begin position="247"/>
        <end position="257"/>
    </location>
</feature>
<evidence type="ECO:0000256" key="1">
    <source>
        <dbReference type="ARBA" id="ARBA00006502"/>
    </source>
</evidence>
<protein>
    <recommendedName>
        <fullName evidence="2">Small acidic protein</fullName>
    </recommendedName>
</protein>
<gene>
    <name evidence="5" type="ORF">UCRPA7_1510</name>
</gene>
<sequence>MAGSSEGGGDAKRASGDENEAANPSNHSVAKRKKREARAALDEKKAAKNAAKNEAKAGRVAKWKQNRKLEDKAAKAASHPNKVAKRKARLLVLAEKLEAEAKTLLAQAKDAREKYTQIAQSTEKEGAKSKVQSTNSQKDESADSDVESDGDSSSDDGGAKVESTPAKVTPVEKVTISQEEDVVMKDKKKKKTRKSAIETPEDSADEAEEPKVQEQLAQKDKAKKKKKRKLEAQADDGAKTEDVASDKKKKKAKKAKKEKLEATTASEEKTPAANAPENWNVQSLDGGSDRKAKFLRLLGGKKAGQTMGDGDKPRDNLDMKHVADDLEKQFEAGRHMKFETGGQKRGLGA</sequence>
<evidence type="ECO:0000256" key="3">
    <source>
        <dbReference type="SAM" id="MobiDB-lite"/>
    </source>
</evidence>